<dbReference type="Proteomes" id="UP000054560">
    <property type="component" value="Unassembled WGS sequence"/>
</dbReference>
<protein>
    <recommendedName>
        <fullName evidence="3">N-terminal Ras-GEF domain-containing protein</fullName>
    </recommendedName>
</protein>
<dbReference type="AlphaFoldDB" id="A0A0L0FAP0"/>
<evidence type="ECO:0000256" key="2">
    <source>
        <dbReference type="SAM" id="MobiDB-lite"/>
    </source>
</evidence>
<keyword evidence="5" id="KW-1185">Reference proteome</keyword>
<organism evidence="4 5">
    <name type="scientific">Sphaeroforma arctica JP610</name>
    <dbReference type="NCBI Taxonomy" id="667725"/>
    <lineage>
        <taxon>Eukaryota</taxon>
        <taxon>Ichthyosporea</taxon>
        <taxon>Ichthyophonida</taxon>
        <taxon>Sphaeroforma</taxon>
    </lineage>
</organism>
<dbReference type="GO" id="GO:0007264">
    <property type="term" value="P:small GTPase-mediated signal transduction"/>
    <property type="evidence" value="ECO:0007669"/>
    <property type="project" value="InterPro"/>
</dbReference>
<feature type="region of interest" description="Disordered" evidence="2">
    <location>
        <begin position="120"/>
        <end position="151"/>
    </location>
</feature>
<feature type="non-terminal residue" evidence="4">
    <location>
        <position position="1"/>
    </location>
</feature>
<feature type="compositionally biased region" description="Polar residues" evidence="2">
    <location>
        <begin position="129"/>
        <end position="151"/>
    </location>
</feature>
<evidence type="ECO:0000259" key="3">
    <source>
        <dbReference type="PROSITE" id="PS50212"/>
    </source>
</evidence>
<proteinExistence type="predicted"/>
<gene>
    <name evidence="4" type="ORF">SARC_13881</name>
</gene>
<dbReference type="RefSeq" id="XP_014147463.1">
    <property type="nucleotide sequence ID" value="XM_014291988.1"/>
</dbReference>
<feature type="non-terminal residue" evidence="4">
    <location>
        <position position="151"/>
    </location>
</feature>
<dbReference type="EMBL" id="KQ245460">
    <property type="protein sequence ID" value="KNC73561.1"/>
    <property type="molecule type" value="Genomic_DNA"/>
</dbReference>
<sequence length="151" mass="17227">VLRVILMWIWAHWTDFGTNEVLKKILVDFVPVVEEGGFVISSFMMNEAIANREKRHSERQVIIKDLESLANSAGAPIDSWFGLYSENDIADQMTLLDSTIYSTVPVRHFLYHIWPLKHNQPKKSATKPPRSSTKPQETQNSTNEVTAISTK</sequence>
<evidence type="ECO:0000256" key="1">
    <source>
        <dbReference type="PROSITE-ProRule" id="PRU00135"/>
    </source>
</evidence>
<reference evidence="4 5" key="1">
    <citation type="submission" date="2011-02" db="EMBL/GenBank/DDBJ databases">
        <title>The Genome Sequence of Sphaeroforma arctica JP610.</title>
        <authorList>
            <consortium name="The Broad Institute Genome Sequencing Platform"/>
            <person name="Russ C."/>
            <person name="Cuomo C."/>
            <person name="Young S.K."/>
            <person name="Zeng Q."/>
            <person name="Gargeya S."/>
            <person name="Alvarado L."/>
            <person name="Berlin A."/>
            <person name="Chapman S.B."/>
            <person name="Chen Z."/>
            <person name="Freedman E."/>
            <person name="Gellesch M."/>
            <person name="Goldberg J."/>
            <person name="Griggs A."/>
            <person name="Gujja S."/>
            <person name="Heilman E."/>
            <person name="Heiman D."/>
            <person name="Howarth C."/>
            <person name="Mehta T."/>
            <person name="Neiman D."/>
            <person name="Pearson M."/>
            <person name="Roberts A."/>
            <person name="Saif S."/>
            <person name="Shea T."/>
            <person name="Shenoy N."/>
            <person name="Sisk P."/>
            <person name="Stolte C."/>
            <person name="Sykes S."/>
            <person name="White J."/>
            <person name="Yandava C."/>
            <person name="Burger G."/>
            <person name="Gray M.W."/>
            <person name="Holland P.W.H."/>
            <person name="King N."/>
            <person name="Lang F.B.F."/>
            <person name="Roger A.J."/>
            <person name="Ruiz-Trillo I."/>
            <person name="Haas B."/>
            <person name="Nusbaum C."/>
            <person name="Birren B."/>
        </authorList>
    </citation>
    <scope>NUCLEOTIDE SEQUENCE [LARGE SCALE GENOMIC DNA]</scope>
    <source>
        <strain evidence="4 5">JP610</strain>
    </source>
</reference>
<dbReference type="InterPro" id="IPR000651">
    <property type="entry name" value="Ras-like_Gua-exchang_fac_N"/>
</dbReference>
<dbReference type="Gene3D" id="1.20.870.10">
    <property type="entry name" value="Son of sevenless (SoS) protein Chain: S domain 1"/>
    <property type="match status" value="1"/>
</dbReference>
<name>A0A0L0FAP0_9EUKA</name>
<keyword evidence="1" id="KW-0344">Guanine-nucleotide releasing factor</keyword>
<evidence type="ECO:0000313" key="4">
    <source>
        <dbReference type="EMBL" id="KNC73561.1"/>
    </source>
</evidence>
<accession>A0A0L0FAP0</accession>
<dbReference type="PROSITE" id="PS50212">
    <property type="entry name" value="RASGEF_NTER"/>
    <property type="match status" value="1"/>
</dbReference>
<evidence type="ECO:0000313" key="5">
    <source>
        <dbReference type="Proteomes" id="UP000054560"/>
    </source>
</evidence>
<dbReference type="InterPro" id="IPR036964">
    <property type="entry name" value="RASGEF_cat_dom_sf"/>
</dbReference>
<dbReference type="InterPro" id="IPR023578">
    <property type="entry name" value="Ras_GEF_dom_sf"/>
</dbReference>
<dbReference type="SUPFAM" id="SSF48366">
    <property type="entry name" value="Ras GEF"/>
    <property type="match status" value="1"/>
</dbReference>
<dbReference type="Gene3D" id="1.10.840.10">
    <property type="entry name" value="Ras guanine-nucleotide exchange factors catalytic domain"/>
    <property type="match status" value="1"/>
</dbReference>
<feature type="domain" description="N-terminal Ras-GEF" evidence="3">
    <location>
        <begin position="1"/>
        <end position="53"/>
    </location>
</feature>
<dbReference type="GO" id="GO:0005085">
    <property type="term" value="F:guanyl-nucleotide exchange factor activity"/>
    <property type="evidence" value="ECO:0007669"/>
    <property type="project" value="UniProtKB-KW"/>
</dbReference>
<dbReference type="GeneID" id="25914385"/>